<comment type="caution">
    <text evidence="2">The sequence shown here is derived from an EMBL/GenBank/DDBJ whole genome shotgun (WGS) entry which is preliminary data.</text>
</comment>
<evidence type="ECO:0000256" key="1">
    <source>
        <dbReference type="ARBA" id="ARBA00023002"/>
    </source>
</evidence>
<keyword evidence="1" id="KW-0560">Oxidoreductase</keyword>
<accession>A0A7K1U220</accession>
<dbReference type="GO" id="GO:0016706">
    <property type="term" value="F:2-oxoglutarate-dependent dioxygenase activity"/>
    <property type="evidence" value="ECO:0007669"/>
    <property type="project" value="UniProtKB-ARBA"/>
</dbReference>
<sequence length="407" mass="45537">MNWIDYRSARPYNYSRSQIAPFPEKAVLTLNAEESQLLAEMALSVPANPYNTKEQELFIRHAAGIARAFSASSAAFIRRELEHGFGAVLVKGLPVDEDLPETPPVGGSLPVAYKKTFISEAMLVALGVLTGAEPFNFRQEGRGKAPLIDNIVPVQALKSQRGAGGYDNNFPFHCESAWHRKRPDYLILLGVREAPGAYTLVFSVEMFEGTSWLEEAGKIKDWFRLKAPDLYLQMENAGIPMGTARYSFAPPLEKEGDTVRLNINFNGTDCISEEAVQWLSALEDFVEAKTAGTIITSGDALILHNYNTCHTRTGYKPTFNGEDRWFLRGYFKKDLWERRKDGHEHNTDGTAIHDLVNAGWMTPEGTLTMEFSKYVFEPDETRKLDGHLNELAALAFNYTPISGTRIV</sequence>
<dbReference type="Gene3D" id="3.60.130.10">
    <property type="entry name" value="Clavaminate synthase-like"/>
    <property type="match status" value="1"/>
</dbReference>
<evidence type="ECO:0000313" key="3">
    <source>
        <dbReference type="Proteomes" id="UP000461730"/>
    </source>
</evidence>
<evidence type="ECO:0000313" key="2">
    <source>
        <dbReference type="EMBL" id="MVT08422.1"/>
    </source>
</evidence>
<dbReference type="SUPFAM" id="SSF51197">
    <property type="entry name" value="Clavaminate synthase-like"/>
    <property type="match status" value="1"/>
</dbReference>
<gene>
    <name evidence="2" type="ORF">GO493_09150</name>
</gene>
<name>A0A7K1U220_9BACT</name>
<dbReference type="AlphaFoldDB" id="A0A7K1U220"/>
<organism evidence="2 3">
    <name type="scientific">Chitinophaga tropicalis</name>
    <dbReference type="NCBI Taxonomy" id="2683588"/>
    <lineage>
        <taxon>Bacteria</taxon>
        <taxon>Pseudomonadati</taxon>
        <taxon>Bacteroidota</taxon>
        <taxon>Chitinophagia</taxon>
        <taxon>Chitinophagales</taxon>
        <taxon>Chitinophagaceae</taxon>
        <taxon>Chitinophaga</taxon>
    </lineage>
</organism>
<reference evidence="2 3" key="1">
    <citation type="submission" date="2019-12" db="EMBL/GenBank/DDBJ databases">
        <title>Chitinophaga sp. strain ysch24 (GDMCC 1.1355), whole genome shotgun sequence.</title>
        <authorList>
            <person name="Zhang X."/>
        </authorList>
    </citation>
    <scope>NUCLEOTIDE SEQUENCE [LARGE SCALE GENOMIC DNA]</scope>
    <source>
        <strain evidence="3">ysch24</strain>
    </source>
</reference>
<dbReference type="RefSeq" id="WP_157305844.1">
    <property type="nucleotide sequence ID" value="NZ_WRXN01000003.1"/>
</dbReference>
<dbReference type="Proteomes" id="UP000461730">
    <property type="component" value="Unassembled WGS sequence"/>
</dbReference>
<dbReference type="EMBL" id="WRXN01000003">
    <property type="protein sequence ID" value="MVT08422.1"/>
    <property type="molecule type" value="Genomic_DNA"/>
</dbReference>
<protein>
    <recommendedName>
        <fullName evidence="4">TauD/TfdA-like domain-containing protein</fullName>
    </recommendedName>
</protein>
<evidence type="ECO:0008006" key="4">
    <source>
        <dbReference type="Google" id="ProtNLM"/>
    </source>
</evidence>
<keyword evidence="3" id="KW-1185">Reference proteome</keyword>
<dbReference type="InterPro" id="IPR042098">
    <property type="entry name" value="TauD-like_sf"/>
</dbReference>
<proteinExistence type="predicted"/>